<dbReference type="AlphaFoldDB" id="A0A504X3N2"/>
<keyword evidence="3" id="KW-1185">Reference proteome</keyword>
<keyword evidence="1" id="KW-0472">Membrane</keyword>
<reference evidence="2 3" key="1">
    <citation type="submission" date="2019-04" db="EMBL/GenBank/DDBJ databases">
        <title>Annotation for the trematode Fasciola gigantica.</title>
        <authorList>
            <person name="Choi Y.-J."/>
        </authorList>
    </citation>
    <scope>NUCLEOTIDE SEQUENCE [LARGE SCALE GENOMIC DNA]</scope>
    <source>
        <strain evidence="2">Uganda_cow_1</strain>
    </source>
</reference>
<name>A0A504X3N2_FASGI</name>
<comment type="caution">
    <text evidence="2">The sequence shown here is derived from an EMBL/GenBank/DDBJ whole genome shotgun (WGS) entry which is preliminary data.</text>
</comment>
<dbReference type="Proteomes" id="UP000316759">
    <property type="component" value="Unassembled WGS sequence"/>
</dbReference>
<evidence type="ECO:0000313" key="2">
    <source>
        <dbReference type="EMBL" id="TPP39757.1"/>
    </source>
</evidence>
<evidence type="ECO:0000313" key="3">
    <source>
        <dbReference type="Proteomes" id="UP000316759"/>
    </source>
</evidence>
<dbReference type="EMBL" id="SUNJ01015794">
    <property type="protein sequence ID" value="TPP39757.1"/>
    <property type="molecule type" value="Genomic_DNA"/>
</dbReference>
<organism evidence="2 3">
    <name type="scientific">Fasciola gigantica</name>
    <name type="common">Giant liver fluke</name>
    <dbReference type="NCBI Taxonomy" id="46835"/>
    <lineage>
        <taxon>Eukaryota</taxon>
        <taxon>Metazoa</taxon>
        <taxon>Spiralia</taxon>
        <taxon>Lophotrochozoa</taxon>
        <taxon>Platyhelminthes</taxon>
        <taxon>Trematoda</taxon>
        <taxon>Digenea</taxon>
        <taxon>Plagiorchiida</taxon>
        <taxon>Echinostomata</taxon>
        <taxon>Echinostomatoidea</taxon>
        <taxon>Fasciolidae</taxon>
        <taxon>Fasciola</taxon>
    </lineage>
</organism>
<sequence length="639" mass="71986">MCYRHLTPNCYVIFSSGYSYQASEIHFNYPITFTQSFISGLYSEPVIYGLFSSVDPELVDQMPTELLQGMRTFGPLALCLYRLADIDKVVHSSDLVQLIPPQTRPINFAQPTDNMSYNVSGTAIYTSSIPIDRRVSRIRRIHSDHLETITDGRVNPTRLLSTIFFYFSVRTSLSNRRLALQAPLLANPVLIGQAMALLSLSPHSPLFSNPRNLNNLIILRLSPPRSKNVIRLGSGEVFKLLLLFPDLRHTKPNAFGSHSTHAPNADRSVLVSGNIHMIQKLFQLPQPRPILSIHFVQRNSSGDFINVPSPLSGQLDFGTYLDLYFISGPNTIRFPVENCSQAVTCIQCVALRDPDCFWHLSSGTCTTGARGIQNVWTGRNPECEKLDPSTFVENKPTRLPQTMPPMETKKKTNHTSNWMAITASNNRNQAAKAVQHFTSPTDPTVAFTIKFDQWLLLWLLCFTLLPMCVLLTWLITRFYYNRKFRLTARKRKQNSFTFSRPKSIDRQPPNHLCATFHEEIDEIPTTDPSNKSVNGLCSCDVLSDLASLQTGDNETTPTTTLFSSGSATVRSFLPHRLLYHELELNTRPNPNRFHCKSEKSTSRLGTLCLNNDLRSGQDTSFPDSPCEQCTETVELHPPG</sequence>
<dbReference type="STRING" id="46835.A0A504X3N2"/>
<proteinExistence type="predicted"/>
<dbReference type="Gene3D" id="3.30.1680.10">
    <property type="entry name" value="ligand-binding face of the semaphorins, domain 2"/>
    <property type="match status" value="1"/>
</dbReference>
<protein>
    <submittedName>
        <fullName evidence="2">Uncharacterized protein</fullName>
    </submittedName>
</protein>
<evidence type="ECO:0000256" key="1">
    <source>
        <dbReference type="SAM" id="Phobius"/>
    </source>
</evidence>
<keyword evidence="1" id="KW-1133">Transmembrane helix</keyword>
<accession>A0A504X3N2</accession>
<dbReference type="SUPFAM" id="SSF103575">
    <property type="entry name" value="Plexin repeat"/>
    <property type="match status" value="1"/>
</dbReference>
<dbReference type="OrthoDB" id="9988752at2759"/>
<gene>
    <name evidence="2" type="ORF">FGIG_11344</name>
</gene>
<feature type="transmembrane region" description="Helical" evidence="1">
    <location>
        <begin position="454"/>
        <end position="480"/>
    </location>
</feature>
<keyword evidence="1" id="KW-0812">Transmembrane</keyword>